<keyword evidence="3" id="KW-1185">Reference proteome</keyword>
<evidence type="ECO:0000313" key="2">
    <source>
        <dbReference type="EMBL" id="QCD93004.1"/>
    </source>
</evidence>
<dbReference type="Proteomes" id="UP000501690">
    <property type="component" value="Linkage Group LG5"/>
</dbReference>
<dbReference type="EMBL" id="CP039349">
    <property type="protein sequence ID" value="QCD93004.1"/>
    <property type="molecule type" value="Genomic_DNA"/>
</dbReference>
<dbReference type="AlphaFoldDB" id="A0A4D6LYQ8"/>
<feature type="region of interest" description="Disordered" evidence="1">
    <location>
        <begin position="254"/>
        <end position="274"/>
    </location>
</feature>
<evidence type="ECO:0000313" key="3">
    <source>
        <dbReference type="Proteomes" id="UP000501690"/>
    </source>
</evidence>
<organism evidence="2 3">
    <name type="scientific">Vigna unguiculata</name>
    <name type="common">Cowpea</name>
    <dbReference type="NCBI Taxonomy" id="3917"/>
    <lineage>
        <taxon>Eukaryota</taxon>
        <taxon>Viridiplantae</taxon>
        <taxon>Streptophyta</taxon>
        <taxon>Embryophyta</taxon>
        <taxon>Tracheophyta</taxon>
        <taxon>Spermatophyta</taxon>
        <taxon>Magnoliopsida</taxon>
        <taxon>eudicotyledons</taxon>
        <taxon>Gunneridae</taxon>
        <taxon>Pentapetalae</taxon>
        <taxon>rosids</taxon>
        <taxon>fabids</taxon>
        <taxon>Fabales</taxon>
        <taxon>Fabaceae</taxon>
        <taxon>Papilionoideae</taxon>
        <taxon>50 kb inversion clade</taxon>
        <taxon>NPAAA clade</taxon>
        <taxon>indigoferoid/millettioid clade</taxon>
        <taxon>Phaseoleae</taxon>
        <taxon>Vigna</taxon>
    </lineage>
</organism>
<feature type="compositionally biased region" description="Polar residues" evidence="1">
    <location>
        <begin position="260"/>
        <end position="274"/>
    </location>
</feature>
<evidence type="ECO:0000256" key="1">
    <source>
        <dbReference type="SAM" id="MobiDB-lite"/>
    </source>
</evidence>
<accession>A0A4D6LYQ8</accession>
<gene>
    <name evidence="2" type="ORF">DEO72_LG5g1074</name>
</gene>
<name>A0A4D6LYQ8_VIGUN</name>
<sequence length="274" mass="30675">MLTWISMVEYMYEYIGIDACDMCHANMTRKVWLMFWIACGLFGFIEKLSKVQKKKTVALTLLAWRLAARGELLGDRGQTEAIGIAWRLTARVVPLGDYTVAPVDSTEQCALLIYVLRVCDVGLGPRDACLCHEREVRRVGLRVGRFVKAGPRAGYSSSTSSSDHPKLIAKEGNPYGPIRTGHNQHTHTDNTHQHELNSRVPHVHPSSRAQLEGCHSKLNSRNVTCLTPIPSSTQGICSELNSRNPTIPPLKYHQKPCRSRLQNPTTRTYTNQIA</sequence>
<protein>
    <submittedName>
        <fullName evidence="2">Uncharacterized protein</fullName>
    </submittedName>
</protein>
<reference evidence="2 3" key="1">
    <citation type="submission" date="2019-04" db="EMBL/GenBank/DDBJ databases">
        <title>An improved genome assembly and genetic linkage map for asparagus bean, Vigna unguiculata ssp. sesquipedialis.</title>
        <authorList>
            <person name="Xia Q."/>
            <person name="Zhang R."/>
            <person name="Dong Y."/>
        </authorList>
    </citation>
    <scope>NUCLEOTIDE SEQUENCE [LARGE SCALE GENOMIC DNA]</scope>
    <source>
        <tissue evidence="2">Leaf</tissue>
    </source>
</reference>
<proteinExistence type="predicted"/>